<accession>A0A238D6H8</accession>
<dbReference type="AlphaFoldDB" id="A0A238D6H8"/>
<dbReference type="OrthoDB" id="9152063at2"/>
<gene>
    <name evidence="3" type="ORF">THIARS_70537</name>
</gene>
<feature type="region of interest" description="Disordered" evidence="1">
    <location>
        <begin position="367"/>
        <end position="389"/>
    </location>
</feature>
<evidence type="ECO:0000256" key="1">
    <source>
        <dbReference type="SAM" id="MobiDB-lite"/>
    </source>
</evidence>
<feature type="compositionally biased region" description="Low complexity" evidence="1">
    <location>
        <begin position="291"/>
        <end position="301"/>
    </location>
</feature>
<feature type="signal peptide" evidence="2">
    <location>
        <begin position="1"/>
        <end position="29"/>
    </location>
</feature>
<protein>
    <recommendedName>
        <fullName evidence="5">Bacterial Ig domain-containing protein</fullName>
    </recommendedName>
</protein>
<dbReference type="Proteomes" id="UP000214566">
    <property type="component" value="Unassembled WGS sequence"/>
</dbReference>
<reference evidence="3 4" key="1">
    <citation type="submission" date="2016-06" db="EMBL/GenBank/DDBJ databases">
        <authorList>
            <person name="Kjaerup R.B."/>
            <person name="Dalgaard T.S."/>
            <person name="Juul-Madsen H.R."/>
        </authorList>
    </citation>
    <scope>NUCLEOTIDE SEQUENCE [LARGE SCALE GENOMIC DNA]</scope>
    <source>
        <strain evidence="3 4">DSM 16361</strain>
    </source>
</reference>
<evidence type="ECO:0000313" key="4">
    <source>
        <dbReference type="Proteomes" id="UP000214566"/>
    </source>
</evidence>
<keyword evidence="2" id="KW-0732">Signal</keyword>
<sequence length="572" mass="56914">MKTSTSHPIRPWTLMPLAAALALSLSACGGGGGGGVPGSSASLSGAVIDAPIANATVTITTGAPLGQAGATTVGTITADAQGNYSVSVALPNTLVPVFANATSPDGKVVLTAYLGSSSAMLAAGTLSKTNLPNLVISQVTTAALAMYIANGGSYANLTPAVYAALLSQDHDDILAVSAAIKAVADGYCAMPADHHDTDGMARAIAQASVAAGTSNSTSALASASQTLGPSCDDDLKNLMQYIASDDTWTPELDLGDLIEQGVVAVAPGTYSLQGVIAQSGMSAPTQPPATPASSASAPAIPQSTLVPPSILAANVTVDASGNVSGSSTDGSSITGTIVGNLMTLTVKGASSAYTLAGKVGVLPTGFVSSSTPSAPTSSASGTSSSSASATTGYALRMGGRTQAGGVLTRFDAVLVPQNSLPAWTNIPTTRTHEDGLTCNSGFGVRLMGTGATVGGLVLGACAQPQLSGVSLSAASSGSNSEASDDDFNQRTSVSFNPFALSNTNYASTPYILSAPGVTITKTGSTTTTYSGQMYYVMGAKDMIFSTSTNNGLFVMNENPLDKMLETQSNQDH</sequence>
<dbReference type="RefSeq" id="WP_094161170.1">
    <property type="nucleotide sequence ID" value="NZ_LT592171.1"/>
</dbReference>
<organism evidence="3 4">
    <name type="scientific">Thiomonas delicata</name>
    <name type="common">Thiomonas cuprina</name>
    <dbReference type="NCBI Taxonomy" id="364030"/>
    <lineage>
        <taxon>Bacteria</taxon>
        <taxon>Pseudomonadati</taxon>
        <taxon>Pseudomonadota</taxon>
        <taxon>Betaproteobacteria</taxon>
        <taxon>Burkholderiales</taxon>
        <taxon>Thiomonas</taxon>
    </lineage>
</organism>
<evidence type="ECO:0008006" key="5">
    <source>
        <dbReference type="Google" id="ProtNLM"/>
    </source>
</evidence>
<evidence type="ECO:0000256" key="2">
    <source>
        <dbReference type="SAM" id="SignalP"/>
    </source>
</evidence>
<feature type="chain" id="PRO_5012421166" description="Bacterial Ig domain-containing protein" evidence="2">
    <location>
        <begin position="30"/>
        <end position="572"/>
    </location>
</feature>
<feature type="region of interest" description="Disordered" evidence="1">
    <location>
        <begin position="280"/>
        <end position="301"/>
    </location>
</feature>
<evidence type="ECO:0000313" key="3">
    <source>
        <dbReference type="EMBL" id="SBP88917.1"/>
    </source>
</evidence>
<dbReference type="PROSITE" id="PS51257">
    <property type="entry name" value="PROKAR_LIPOPROTEIN"/>
    <property type="match status" value="1"/>
</dbReference>
<name>A0A238D6H8_THIDL</name>
<proteinExistence type="predicted"/>
<feature type="compositionally biased region" description="Low complexity" evidence="1">
    <location>
        <begin position="368"/>
        <end position="389"/>
    </location>
</feature>
<dbReference type="EMBL" id="FLMQ01000056">
    <property type="protein sequence ID" value="SBP88917.1"/>
    <property type="molecule type" value="Genomic_DNA"/>
</dbReference>
<keyword evidence="4" id="KW-1185">Reference proteome</keyword>